<sequence length="90" mass="10497">MNNDDKRESRGDEPNCDGAAQTREVADERFGKSDTVAFDAGFISVDHARWLKRHHRIQKFRYQLWEIPSHRPCILNERSKHDSLSSCNLV</sequence>
<feature type="compositionally biased region" description="Basic and acidic residues" evidence="1">
    <location>
        <begin position="1"/>
        <end position="13"/>
    </location>
</feature>
<accession>A0ABR1ZCF6</accession>
<proteinExistence type="predicted"/>
<organism evidence="2 3">
    <name type="scientific">Hibiscus sabdariffa</name>
    <name type="common">roselle</name>
    <dbReference type="NCBI Taxonomy" id="183260"/>
    <lineage>
        <taxon>Eukaryota</taxon>
        <taxon>Viridiplantae</taxon>
        <taxon>Streptophyta</taxon>
        <taxon>Embryophyta</taxon>
        <taxon>Tracheophyta</taxon>
        <taxon>Spermatophyta</taxon>
        <taxon>Magnoliopsida</taxon>
        <taxon>eudicotyledons</taxon>
        <taxon>Gunneridae</taxon>
        <taxon>Pentapetalae</taxon>
        <taxon>rosids</taxon>
        <taxon>malvids</taxon>
        <taxon>Malvales</taxon>
        <taxon>Malvaceae</taxon>
        <taxon>Malvoideae</taxon>
        <taxon>Hibiscus</taxon>
    </lineage>
</organism>
<reference evidence="2 3" key="1">
    <citation type="journal article" date="2024" name="G3 (Bethesda)">
        <title>Genome assembly of Hibiscus sabdariffa L. provides insights into metabolisms of medicinal natural products.</title>
        <authorList>
            <person name="Kim T."/>
        </authorList>
    </citation>
    <scope>NUCLEOTIDE SEQUENCE [LARGE SCALE GENOMIC DNA]</scope>
    <source>
        <strain evidence="2">TK-2024</strain>
        <tissue evidence="2">Old leaves</tissue>
    </source>
</reference>
<evidence type="ECO:0000313" key="2">
    <source>
        <dbReference type="EMBL" id="KAK8477959.1"/>
    </source>
</evidence>
<protein>
    <recommendedName>
        <fullName evidence="4">Transposase IS4-like domain-containing protein</fullName>
    </recommendedName>
</protein>
<keyword evidence="3" id="KW-1185">Reference proteome</keyword>
<evidence type="ECO:0008006" key="4">
    <source>
        <dbReference type="Google" id="ProtNLM"/>
    </source>
</evidence>
<feature type="region of interest" description="Disordered" evidence="1">
    <location>
        <begin position="1"/>
        <end position="25"/>
    </location>
</feature>
<dbReference type="EMBL" id="JBBPBN010001558">
    <property type="protein sequence ID" value="KAK8477959.1"/>
    <property type="molecule type" value="Genomic_DNA"/>
</dbReference>
<evidence type="ECO:0000313" key="3">
    <source>
        <dbReference type="Proteomes" id="UP001396334"/>
    </source>
</evidence>
<gene>
    <name evidence="2" type="ORF">V6N11_049695</name>
</gene>
<evidence type="ECO:0000256" key="1">
    <source>
        <dbReference type="SAM" id="MobiDB-lite"/>
    </source>
</evidence>
<dbReference type="Proteomes" id="UP001396334">
    <property type="component" value="Unassembled WGS sequence"/>
</dbReference>
<comment type="caution">
    <text evidence="2">The sequence shown here is derived from an EMBL/GenBank/DDBJ whole genome shotgun (WGS) entry which is preliminary data.</text>
</comment>
<name>A0ABR1ZCF6_9ROSI</name>